<dbReference type="RefSeq" id="WP_012003897.1">
    <property type="nucleotide sequence ID" value="NC_009828.1"/>
</dbReference>
<keyword evidence="13" id="KW-1185">Reference proteome</keyword>
<dbReference type="Proteomes" id="UP000002016">
    <property type="component" value="Chromosome"/>
</dbReference>
<dbReference type="PIRSF" id="PIRSF006004">
    <property type="entry name" value="CHP00048"/>
    <property type="match status" value="1"/>
</dbReference>
<dbReference type="PANTHER" id="PTHR30544:SF5">
    <property type="entry name" value="RADICAL SAM CORE DOMAIN-CONTAINING PROTEIN"/>
    <property type="match status" value="1"/>
</dbReference>
<reference evidence="12 13" key="2">
    <citation type="journal article" date="2009" name="Proc. Natl. Acad. Sci. U.S.A.">
        <title>On the chimeric nature, thermophilic origin, and phylogenetic placement of the Thermotogales.</title>
        <authorList>
            <person name="Zhaxybayeva O."/>
            <person name="Swithers K.S."/>
            <person name="Lapierre P."/>
            <person name="Fournier G.P."/>
            <person name="Bickhart D.M."/>
            <person name="DeBoy R.T."/>
            <person name="Nelson K.E."/>
            <person name="Nesbo C.L."/>
            <person name="Doolittle W.F."/>
            <person name="Gogarten J.P."/>
            <person name="Noll K.M."/>
        </authorList>
    </citation>
    <scope>NUCLEOTIDE SEQUENCE [LARGE SCALE GENOMIC DNA]</scope>
    <source>
        <strain evidence="13">ATCC BAA-301 / DSM 14385 / NBRC 107922 / TMO</strain>
    </source>
</reference>
<dbReference type="KEGG" id="tle:Tlet_1867"/>
<accession>A8F8D7</accession>
<dbReference type="InterPro" id="IPR004383">
    <property type="entry name" value="rRNA_lsu_MTrfase_RlmN/Cfr"/>
</dbReference>
<dbReference type="PANTHER" id="PTHR30544">
    <property type="entry name" value="23S RRNA METHYLTRANSFERASE"/>
    <property type="match status" value="1"/>
</dbReference>
<dbReference type="GO" id="GO:0046872">
    <property type="term" value="F:metal ion binding"/>
    <property type="evidence" value="ECO:0007669"/>
    <property type="project" value="UniProtKB-KW"/>
</dbReference>
<evidence type="ECO:0000313" key="12">
    <source>
        <dbReference type="EMBL" id="ABV34421.1"/>
    </source>
</evidence>
<dbReference type="InterPro" id="IPR040072">
    <property type="entry name" value="Methyltransferase_A"/>
</dbReference>
<comment type="cofactor">
    <cofactor evidence="1">
        <name>[4Fe-4S] cluster</name>
        <dbReference type="ChEBI" id="CHEBI:49883"/>
    </cofactor>
</comment>
<dbReference type="GO" id="GO:0008173">
    <property type="term" value="F:RNA methyltransferase activity"/>
    <property type="evidence" value="ECO:0007669"/>
    <property type="project" value="InterPro"/>
</dbReference>
<sequence>MKIIAKYGKENIATVYIGITSRGSMVEFVQSVQPPFSRNEKWVLIISTLKGCPVGCLMCDAGGYYEGKLTAEEMLEQIDFLIKEYFPDGLVKVKKFKIQFARMGEPALNKNVLTVLEKVSDHENLIPSISTVAPYGCEEFFDRLLSIKQRHYQGRFQLQFSIHSTDENQRDEIIPVRKWSFKDIALYGEKFVKNNDRKIALNFALSNKVTVSAEKIANTFSPDKFLIKITPVNPTYNAVNNQIESDIDLSTGFPVRHRVFMEELKKSGFEIILSIGEPEENKIGSNCGQYIRKHISNTQKLSQAYTYVQKSENVLFYNHFDQS</sequence>
<dbReference type="GO" id="GO:0005737">
    <property type="term" value="C:cytoplasm"/>
    <property type="evidence" value="ECO:0007669"/>
    <property type="project" value="UniProtKB-SubCell"/>
</dbReference>
<evidence type="ECO:0000256" key="9">
    <source>
        <dbReference type="ARBA" id="ARBA00023004"/>
    </source>
</evidence>
<keyword evidence="8" id="KW-0479">Metal-binding</keyword>
<dbReference type="eggNOG" id="COG0820">
    <property type="taxonomic scope" value="Bacteria"/>
</dbReference>
<organism evidence="12 13">
    <name type="scientific">Pseudothermotoga lettingae (strain ATCC BAA-301 / DSM 14385 / NBRC 107922 / TMO)</name>
    <name type="common">Thermotoga lettingae</name>
    <dbReference type="NCBI Taxonomy" id="416591"/>
    <lineage>
        <taxon>Bacteria</taxon>
        <taxon>Thermotogati</taxon>
        <taxon>Thermotogota</taxon>
        <taxon>Thermotogae</taxon>
        <taxon>Thermotogales</taxon>
        <taxon>Thermotogaceae</taxon>
        <taxon>Pseudothermotoga</taxon>
    </lineage>
</organism>
<evidence type="ECO:0000256" key="3">
    <source>
        <dbReference type="ARBA" id="ARBA00022485"/>
    </source>
</evidence>
<dbReference type="EMBL" id="CP000812">
    <property type="protein sequence ID" value="ABV34421.1"/>
    <property type="molecule type" value="Genomic_DNA"/>
</dbReference>
<dbReference type="InterPro" id="IPR058240">
    <property type="entry name" value="rSAM_sf"/>
</dbReference>
<protein>
    <submittedName>
        <fullName evidence="12">Radical SAM domain protein</fullName>
    </submittedName>
</protein>
<proteinExistence type="predicted"/>
<keyword evidence="6" id="KW-0808">Transferase</keyword>
<dbReference type="STRING" id="416591.Tlet_1867"/>
<dbReference type="GO" id="GO:0030488">
    <property type="term" value="P:tRNA methylation"/>
    <property type="evidence" value="ECO:0007669"/>
    <property type="project" value="TreeGrafter"/>
</dbReference>
<reference evidence="12 13" key="1">
    <citation type="submission" date="2007-08" db="EMBL/GenBank/DDBJ databases">
        <title>Complete sequence of Thermotoga lettingae TMO.</title>
        <authorList>
            <consortium name="US DOE Joint Genome Institute"/>
            <person name="Copeland A."/>
            <person name="Lucas S."/>
            <person name="Lapidus A."/>
            <person name="Barry K."/>
            <person name="Glavina del Rio T."/>
            <person name="Dalin E."/>
            <person name="Tice H."/>
            <person name="Pitluck S."/>
            <person name="Foster B."/>
            <person name="Bruce D."/>
            <person name="Schmutz J."/>
            <person name="Larimer F."/>
            <person name="Land M."/>
            <person name="Hauser L."/>
            <person name="Kyrpides N."/>
            <person name="Mikhailova N."/>
            <person name="Nelson K."/>
            <person name="Gogarten J.P."/>
            <person name="Noll K."/>
            <person name="Richardson P."/>
        </authorList>
    </citation>
    <scope>NUCLEOTIDE SEQUENCE [LARGE SCALE GENOMIC DNA]</scope>
    <source>
        <strain evidence="13">ATCC BAA-301 / DSM 14385 / NBRC 107922 / TMO</strain>
    </source>
</reference>
<gene>
    <name evidence="12" type="ordered locus">Tlet_1867</name>
</gene>
<name>A8F8D7_PSELT</name>
<evidence type="ECO:0000256" key="4">
    <source>
        <dbReference type="ARBA" id="ARBA00022490"/>
    </source>
</evidence>
<dbReference type="InterPro" id="IPR007197">
    <property type="entry name" value="rSAM"/>
</dbReference>
<dbReference type="SUPFAM" id="SSF102114">
    <property type="entry name" value="Radical SAM enzymes"/>
    <property type="match status" value="1"/>
</dbReference>
<dbReference type="GO" id="GO:0051539">
    <property type="term" value="F:4 iron, 4 sulfur cluster binding"/>
    <property type="evidence" value="ECO:0007669"/>
    <property type="project" value="UniProtKB-KW"/>
</dbReference>
<evidence type="ECO:0000313" key="13">
    <source>
        <dbReference type="Proteomes" id="UP000002016"/>
    </source>
</evidence>
<dbReference type="SFLD" id="SFLDS00029">
    <property type="entry name" value="Radical_SAM"/>
    <property type="match status" value="1"/>
</dbReference>
<evidence type="ECO:0000256" key="2">
    <source>
        <dbReference type="ARBA" id="ARBA00004496"/>
    </source>
</evidence>
<keyword evidence="5" id="KW-0489">Methyltransferase</keyword>
<evidence type="ECO:0000256" key="7">
    <source>
        <dbReference type="ARBA" id="ARBA00022691"/>
    </source>
</evidence>
<evidence type="ECO:0000256" key="10">
    <source>
        <dbReference type="ARBA" id="ARBA00023014"/>
    </source>
</evidence>
<evidence type="ECO:0000256" key="8">
    <source>
        <dbReference type="ARBA" id="ARBA00022723"/>
    </source>
</evidence>
<keyword evidence="4" id="KW-0963">Cytoplasm</keyword>
<dbReference type="AlphaFoldDB" id="A8F8D7"/>
<dbReference type="OrthoDB" id="36821at2"/>
<evidence type="ECO:0000256" key="1">
    <source>
        <dbReference type="ARBA" id="ARBA00001966"/>
    </source>
</evidence>
<evidence type="ECO:0000256" key="6">
    <source>
        <dbReference type="ARBA" id="ARBA00022679"/>
    </source>
</evidence>
<dbReference type="InterPro" id="IPR013785">
    <property type="entry name" value="Aldolase_TIM"/>
</dbReference>
<evidence type="ECO:0000256" key="5">
    <source>
        <dbReference type="ARBA" id="ARBA00022603"/>
    </source>
</evidence>
<keyword evidence="9" id="KW-0408">Iron</keyword>
<evidence type="ECO:0000259" key="11">
    <source>
        <dbReference type="PROSITE" id="PS51918"/>
    </source>
</evidence>
<dbReference type="PROSITE" id="PS51918">
    <property type="entry name" value="RADICAL_SAM"/>
    <property type="match status" value="1"/>
</dbReference>
<feature type="domain" description="Radical SAM core" evidence="11">
    <location>
        <begin position="37"/>
        <end position="270"/>
    </location>
</feature>
<keyword evidence="10" id="KW-0411">Iron-sulfur</keyword>
<dbReference type="Gene3D" id="3.20.20.70">
    <property type="entry name" value="Aldolase class I"/>
    <property type="match status" value="1"/>
</dbReference>
<comment type="subcellular location">
    <subcellularLocation>
        <location evidence="2">Cytoplasm</location>
    </subcellularLocation>
</comment>
<keyword evidence="7" id="KW-0949">S-adenosyl-L-methionine</keyword>
<dbReference type="HOGENOM" id="CLU_899761_0_0_0"/>
<keyword evidence="3" id="KW-0004">4Fe-4S</keyword>
<dbReference type="GO" id="GO:0070475">
    <property type="term" value="P:rRNA base methylation"/>
    <property type="evidence" value="ECO:0007669"/>
    <property type="project" value="TreeGrafter"/>
</dbReference>